<protein>
    <submittedName>
        <fullName evidence="2">GWxTD domain-containing protein</fullName>
    </submittedName>
</protein>
<reference evidence="2 3" key="1">
    <citation type="submission" date="2020-03" db="EMBL/GenBank/DDBJ databases">
        <title>Genomic Encyclopedia of Type Strains, Phase IV (KMG-IV): sequencing the most valuable type-strain genomes for metagenomic binning, comparative biology and taxonomic classification.</title>
        <authorList>
            <person name="Goeker M."/>
        </authorList>
    </citation>
    <scope>NUCLEOTIDE SEQUENCE [LARGE SCALE GENOMIC DNA]</scope>
    <source>
        <strain evidence="2 3">DSM 102865</strain>
    </source>
</reference>
<dbReference type="Pfam" id="PF20094">
    <property type="entry name" value="GWxTD_dom"/>
    <property type="match status" value="1"/>
</dbReference>
<keyword evidence="3" id="KW-1185">Reference proteome</keyword>
<dbReference type="PROSITE" id="PS51257">
    <property type="entry name" value="PROKAR_LIPOPROTEIN"/>
    <property type="match status" value="1"/>
</dbReference>
<evidence type="ECO:0000313" key="3">
    <source>
        <dbReference type="Proteomes" id="UP001179181"/>
    </source>
</evidence>
<evidence type="ECO:0000313" key="2">
    <source>
        <dbReference type="EMBL" id="NIJ53239.1"/>
    </source>
</evidence>
<accession>A0ABX0UJQ6</accession>
<sequence length="430" mass="49217">MRPGPSFYLYIFSILWIAGCASSNKSTKQLPEAQVRPSQLQQASSSVNEEPSLVAIQSKYLLKDTTQTKVYLYVDALKGRKTISPADFIKTYNLNYVIYSDYGTRERLGYGNVKLDSSNVSLVGSKIVIAYDLKSPNRDYGVLLSEISQVGTLKKVLNDLTIQFKKLQVNQVYGVYTASSPQPLQRHYININEPFILKKVANGSDQLHVFYYNHDFEPAGSPMNVAQKGSTKTLEADSTFTINTSETLHFNKEGLYNIFADTTQSEGLGILVVNERFPKVTQPQRLLGPLLYMSTNNEINEIKKAEDYKKALDKYWLTLMNGNTPLAQQSIRSFYSRVEEANQLFTTYKEGWKTDKGMIYIVLGPPDKVQRSKDREVWSYDQRGNAQNVNFTFNRKNNQFVDDHYELVRYAEYQPIWYPVVEAWRNGSIR</sequence>
<dbReference type="Proteomes" id="UP001179181">
    <property type="component" value="Unassembled WGS sequence"/>
</dbReference>
<name>A0ABX0UJQ6_9BACT</name>
<feature type="domain" description="GWxTD" evidence="1">
    <location>
        <begin position="254"/>
        <end position="426"/>
    </location>
</feature>
<dbReference type="EMBL" id="JAASQJ010000002">
    <property type="protein sequence ID" value="NIJ53239.1"/>
    <property type="molecule type" value="Genomic_DNA"/>
</dbReference>
<dbReference type="InterPro" id="IPR030959">
    <property type="entry name" value="GWxTD_dom"/>
</dbReference>
<evidence type="ECO:0000259" key="1">
    <source>
        <dbReference type="Pfam" id="PF20094"/>
    </source>
</evidence>
<dbReference type="RefSeq" id="WP_167270186.1">
    <property type="nucleotide sequence ID" value="NZ_JAASQJ010000002.1"/>
</dbReference>
<organism evidence="2 3">
    <name type="scientific">Dyadobacter arcticus</name>
    <dbReference type="NCBI Taxonomy" id="1078754"/>
    <lineage>
        <taxon>Bacteria</taxon>
        <taxon>Pseudomonadati</taxon>
        <taxon>Bacteroidota</taxon>
        <taxon>Cytophagia</taxon>
        <taxon>Cytophagales</taxon>
        <taxon>Spirosomataceae</taxon>
        <taxon>Dyadobacter</taxon>
    </lineage>
</organism>
<gene>
    <name evidence="2" type="ORF">FHS68_002409</name>
</gene>
<proteinExistence type="predicted"/>
<dbReference type="NCBIfam" id="TIGR04514">
    <property type="entry name" value="GWxTD_dom"/>
    <property type="match status" value="1"/>
</dbReference>
<comment type="caution">
    <text evidence="2">The sequence shown here is derived from an EMBL/GenBank/DDBJ whole genome shotgun (WGS) entry which is preliminary data.</text>
</comment>